<dbReference type="SUPFAM" id="SSF51735">
    <property type="entry name" value="NAD(P)-binding Rossmann-fold domains"/>
    <property type="match status" value="1"/>
</dbReference>
<dbReference type="OrthoDB" id="9769113at2"/>
<dbReference type="AlphaFoldDB" id="A0A7C9IVE5"/>
<dbReference type="PANTHER" id="PTHR43000">
    <property type="entry name" value="DTDP-D-GLUCOSE 4,6-DEHYDRATASE-RELATED"/>
    <property type="match status" value="1"/>
</dbReference>
<dbReference type="CDD" id="cd05232">
    <property type="entry name" value="UDP_G4E_4_SDR_e"/>
    <property type="match status" value="1"/>
</dbReference>
<gene>
    <name evidence="3" type="ORF">GTA51_05245</name>
</gene>
<keyword evidence="4" id="KW-1185">Reference proteome</keyword>
<evidence type="ECO:0000313" key="4">
    <source>
        <dbReference type="Proteomes" id="UP000482487"/>
    </source>
</evidence>
<comment type="caution">
    <text evidence="3">The sequence shown here is derived from an EMBL/GenBank/DDBJ whole genome shotgun (WGS) entry which is preliminary data.</text>
</comment>
<dbReference type="Proteomes" id="UP000482487">
    <property type="component" value="Unassembled WGS sequence"/>
</dbReference>
<feature type="domain" description="NAD-dependent epimerase/dehydratase" evidence="2">
    <location>
        <begin position="5"/>
        <end position="228"/>
    </location>
</feature>
<dbReference type="InterPro" id="IPR036291">
    <property type="entry name" value="NAD(P)-bd_dom_sf"/>
</dbReference>
<evidence type="ECO:0000313" key="3">
    <source>
        <dbReference type="EMBL" id="MYL82542.1"/>
    </source>
</evidence>
<dbReference type="EMBL" id="WVUD01000006">
    <property type="protein sequence ID" value="MYL82542.1"/>
    <property type="molecule type" value="Genomic_DNA"/>
</dbReference>
<dbReference type="RefSeq" id="WP_160959287.1">
    <property type="nucleotide sequence ID" value="NZ_WVUD01000006.1"/>
</dbReference>
<protein>
    <submittedName>
        <fullName evidence="3">NAD-dependent epimerase/dehydratase family protein</fullName>
    </submittedName>
</protein>
<dbReference type="Gene3D" id="3.40.50.720">
    <property type="entry name" value="NAD(P)-binding Rossmann-like Domain"/>
    <property type="match status" value="1"/>
</dbReference>
<evidence type="ECO:0000256" key="1">
    <source>
        <dbReference type="ARBA" id="ARBA00007637"/>
    </source>
</evidence>
<organism evidence="3 4">
    <name type="scientific">Solidesulfovibrio aerotolerans</name>
    <dbReference type="NCBI Taxonomy" id="295255"/>
    <lineage>
        <taxon>Bacteria</taxon>
        <taxon>Pseudomonadati</taxon>
        <taxon>Thermodesulfobacteriota</taxon>
        <taxon>Desulfovibrionia</taxon>
        <taxon>Desulfovibrionales</taxon>
        <taxon>Desulfovibrionaceae</taxon>
        <taxon>Solidesulfovibrio</taxon>
    </lineage>
</organism>
<evidence type="ECO:0000259" key="2">
    <source>
        <dbReference type="Pfam" id="PF01370"/>
    </source>
</evidence>
<accession>A0A7C9IVE5</accession>
<comment type="similarity">
    <text evidence="1">Belongs to the NAD(P)-dependent epimerase/dehydratase family.</text>
</comment>
<reference evidence="3 4" key="1">
    <citation type="submission" date="2020-01" db="EMBL/GenBank/DDBJ databases">
        <title>Genome sequence of Desulfovibrio aerotolerans DSM 16695(T).</title>
        <authorList>
            <person name="Karnachuk O."/>
            <person name="Avakyan M."/>
            <person name="Mardanov A."/>
            <person name="Kadnikov V."/>
            <person name="Ravin N."/>
        </authorList>
    </citation>
    <scope>NUCLEOTIDE SEQUENCE [LARGE SCALE GENOMIC DNA]</scope>
    <source>
        <strain evidence="3 4">DSM 16695</strain>
    </source>
</reference>
<dbReference type="InterPro" id="IPR001509">
    <property type="entry name" value="Epimerase_deHydtase"/>
</dbReference>
<name>A0A7C9IVE5_9BACT</name>
<sequence length="313" mass="34048">MRPRVFISGASGFIGRACCARLVQSGFGVRAGLRKYCQLAEGVEPAIVGDLSGATQFSDALRGVDVIVHLASRVHMLRDTARDKLQAFRLVNVEGTLTLARQAALAGVKRFVFISSIGVNGTQTFASPFGPDDAPRPNSPYARSKFEAETGLRKIADQSSLEVVIIRPPLVYGPGAPGNFGVLIRLLQRGWPLPFGSVRNKRSYVFLDNLVDLIATCVVHSQAANETFLVSDGDDLSTPELMLRLGRFMDRPAKLVPVPPVLLRSGARILGRPEIYSRLCGSLQVDISKTISLLQWTPPISVNEGLRRASRRL</sequence>
<dbReference type="Pfam" id="PF01370">
    <property type="entry name" value="Epimerase"/>
    <property type="match status" value="1"/>
</dbReference>
<proteinExistence type="inferred from homology"/>